<dbReference type="Proteomes" id="UP000503011">
    <property type="component" value="Chromosome"/>
</dbReference>
<keyword evidence="3" id="KW-1185">Reference proteome</keyword>
<gene>
    <name evidence="2" type="ORF">Psuf_002390</name>
</gene>
<protein>
    <submittedName>
        <fullName evidence="2">Uncharacterized protein</fullName>
    </submittedName>
</protein>
<dbReference type="AlphaFoldDB" id="A0A6F8Y9Z5"/>
<evidence type="ECO:0000313" key="3">
    <source>
        <dbReference type="Proteomes" id="UP000503011"/>
    </source>
</evidence>
<feature type="compositionally biased region" description="Basic and acidic residues" evidence="1">
    <location>
        <begin position="8"/>
        <end position="22"/>
    </location>
</feature>
<dbReference type="EMBL" id="AP022871">
    <property type="protein sequence ID" value="BCB82926.1"/>
    <property type="molecule type" value="Genomic_DNA"/>
</dbReference>
<proteinExistence type="predicted"/>
<feature type="compositionally biased region" description="Basic and acidic residues" evidence="1">
    <location>
        <begin position="35"/>
        <end position="44"/>
    </location>
</feature>
<dbReference type="KEGG" id="psuu:Psuf_002390"/>
<accession>A0A6F8Y9Z5</accession>
<evidence type="ECO:0000256" key="1">
    <source>
        <dbReference type="SAM" id="MobiDB-lite"/>
    </source>
</evidence>
<name>A0A6F8Y9Z5_9ACTN</name>
<feature type="region of interest" description="Disordered" evidence="1">
    <location>
        <begin position="1"/>
        <end position="52"/>
    </location>
</feature>
<sequence length="81" mass="8622">MAACATRTPRDPLEPDPEKLHPDLSTVTRAADGGGRTDPREGGGDRSPGIRVTRRVQRVFRANDHPPVAPAGTGWVVKRGG</sequence>
<reference evidence="2 3" key="2">
    <citation type="submission" date="2020-03" db="EMBL/GenBank/DDBJ databases">
        <authorList>
            <person name="Ichikawa N."/>
            <person name="Kimura A."/>
            <person name="Kitahashi Y."/>
            <person name="Uohara A."/>
        </authorList>
    </citation>
    <scope>NUCLEOTIDE SEQUENCE [LARGE SCALE GENOMIC DNA]</scope>
    <source>
        <strain evidence="2 3">NBRC 105367</strain>
    </source>
</reference>
<reference evidence="2 3" key="1">
    <citation type="submission" date="2020-03" db="EMBL/GenBank/DDBJ databases">
        <title>Whole genome shotgun sequence of Phytohabitans suffuscus NBRC 105367.</title>
        <authorList>
            <person name="Komaki H."/>
            <person name="Tamura T."/>
        </authorList>
    </citation>
    <scope>NUCLEOTIDE SEQUENCE [LARGE SCALE GENOMIC DNA]</scope>
    <source>
        <strain evidence="2 3">NBRC 105367</strain>
    </source>
</reference>
<organism evidence="2 3">
    <name type="scientific">Phytohabitans suffuscus</name>
    <dbReference type="NCBI Taxonomy" id="624315"/>
    <lineage>
        <taxon>Bacteria</taxon>
        <taxon>Bacillati</taxon>
        <taxon>Actinomycetota</taxon>
        <taxon>Actinomycetes</taxon>
        <taxon>Micromonosporales</taxon>
        <taxon>Micromonosporaceae</taxon>
    </lineage>
</organism>
<evidence type="ECO:0000313" key="2">
    <source>
        <dbReference type="EMBL" id="BCB82926.1"/>
    </source>
</evidence>